<protein>
    <submittedName>
        <fullName evidence="2">Uncharacterized protein</fullName>
    </submittedName>
</protein>
<dbReference type="EMBL" id="SMRU01000023">
    <property type="protein sequence ID" value="TDF92411.1"/>
    <property type="molecule type" value="Genomic_DNA"/>
</dbReference>
<dbReference type="RefSeq" id="WP_133205598.1">
    <property type="nucleotide sequence ID" value="NZ_SMRU01000023.1"/>
</dbReference>
<organism evidence="2 3">
    <name type="scientific">Arthrobacter terricola</name>
    <dbReference type="NCBI Taxonomy" id="2547396"/>
    <lineage>
        <taxon>Bacteria</taxon>
        <taxon>Bacillati</taxon>
        <taxon>Actinomycetota</taxon>
        <taxon>Actinomycetes</taxon>
        <taxon>Micrococcales</taxon>
        <taxon>Micrococcaceae</taxon>
        <taxon>Arthrobacter</taxon>
    </lineage>
</organism>
<comment type="caution">
    <text evidence="2">The sequence shown here is derived from an EMBL/GenBank/DDBJ whole genome shotgun (WGS) entry which is preliminary data.</text>
</comment>
<feature type="transmembrane region" description="Helical" evidence="1">
    <location>
        <begin position="101"/>
        <end position="119"/>
    </location>
</feature>
<accession>A0A4R5KB96</accession>
<proteinExistence type="predicted"/>
<evidence type="ECO:0000313" key="2">
    <source>
        <dbReference type="EMBL" id="TDF92411.1"/>
    </source>
</evidence>
<keyword evidence="1" id="KW-0812">Transmembrane</keyword>
<keyword evidence="3" id="KW-1185">Reference proteome</keyword>
<name>A0A4R5KB96_9MICC</name>
<feature type="transmembrane region" description="Helical" evidence="1">
    <location>
        <begin position="20"/>
        <end position="38"/>
    </location>
</feature>
<gene>
    <name evidence="2" type="ORF">E1809_17870</name>
</gene>
<dbReference type="OrthoDB" id="4950091at2"/>
<reference evidence="2 3" key="1">
    <citation type="submission" date="2019-03" db="EMBL/GenBank/DDBJ databases">
        <title>Whole genome sequence of Arthrobacter sp JH1-1.</title>
        <authorList>
            <person name="Trinh H.N."/>
        </authorList>
    </citation>
    <scope>NUCLEOTIDE SEQUENCE [LARGE SCALE GENOMIC DNA]</scope>
    <source>
        <strain evidence="2 3">JH1-1</strain>
    </source>
</reference>
<evidence type="ECO:0000313" key="3">
    <source>
        <dbReference type="Proteomes" id="UP000295511"/>
    </source>
</evidence>
<evidence type="ECO:0000256" key="1">
    <source>
        <dbReference type="SAM" id="Phobius"/>
    </source>
</evidence>
<keyword evidence="1" id="KW-1133">Transmembrane helix</keyword>
<dbReference type="Proteomes" id="UP000295511">
    <property type="component" value="Unassembled WGS sequence"/>
</dbReference>
<dbReference type="AlphaFoldDB" id="A0A4R5KB96"/>
<feature type="transmembrane region" description="Helical" evidence="1">
    <location>
        <begin position="44"/>
        <end position="64"/>
    </location>
</feature>
<keyword evidence="1" id="KW-0472">Membrane</keyword>
<sequence>MKTFRLIKRLATGMPQPARAFSWLFPSLFLLVPLIYTLTGQRWLGLAELGMAGVFLTLFGFYVFRDLKGTASSWSRMYKESRGLSPEQFTFADVPSIKAMGFVYMLMGLLWLGAAVFFAL</sequence>